<feature type="non-terminal residue" evidence="1">
    <location>
        <position position="1"/>
    </location>
</feature>
<proteinExistence type="predicted"/>
<organism evidence="1">
    <name type="scientific">marine metagenome</name>
    <dbReference type="NCBI Taxonomy" id="408172"/>
    <lineage>
        <taxon>unclassified sequences</taxon>
        <taxon>metagenomes</taxon>
        <taxon>ecological metagenomes</taxon>
    </lineage>
</organism>
<protein>
    <recommendedName>
        <fullName evidence="2">TRL-like family protein</fullName>
    </recommendedName>
</protein>
<reference evidence="1" key="1">
    <citation type="submission" date="2018-05" db="EMBL/GenBank/DDBJ databases">
        <authorList>
            <person name="Lanie J.A."/>
            <person name="Ng W.-L."/>
            <person name="Kazmierczak K.M."/>
            <person name="Andrzejewski T.M."/>
            <person name="Davidsen T.M."/>
            <person name="Wayne K.J."/>
            <person name="Tettelin H."/>
            <person name="Glass J.I."/>
            <person name="Rusch D."/>
            <person name="Podicherti R."/>
            <person name="Tsui H.-C.T."/>
            <person name="Winkler M.E."/>
        </authorList>
    </citation>
    <scope>NUCLEOTIDE SEQUENCE</scope>
</reference>
<dbReference type="EMBL" id="UINC01001044">
    <property type="protein sequence ID" value="SUZ68801.1"/>
    <property type="molecule type" value="Genomic_DNA"/>
</dbReference>
<feature type="non-terminal residue" evidence="1">
    <location>
        <position position="129"/>
    </location>
</feature>
<name>A0A381PP49_9ZZZZ</name>
<gene>
    <name evidence="1" type="ORF">METZ01_LOCUS21655</name>
</gene>
<accession>A0A381PP49</accession>
<dbReference type="AlphaFoldDB" id="A0A381PP49"/>
<evidence type="ECO:0008006" key="2">
    <source>
        <dbReference type="Google" id="ProtNLM"/>
    </source>
</evidence>
<evidence type="ECO:0000313" key="1">
    <source>
        <dbReference type="EMBL" id="SUZ68801.1"/>
    </source>
</evidence>
<sequence length="129" mass="14011">VDNEKYIRVTCKMILMKTMFRFLLLILVTLPLASCADKKDTARCSVQLDEQKYSTVAENSGCTNYQRASGYLGQAGVSFGNFLKTGAMDNLTKTLGISNLSLATDQDISTGYTTGNRGYVTKALCLIGA</sequence>